<reference evidence="3" key="1">
    <citation type="journal article" date="2019" name="Int. J. Syst. Evol. Microbiol.">
        <title>The Global Catalogue of Microorganisms (GCM) 10K type strain sequencing project: providing services to taxonomists for standard genome sequencing and annotation.</title>
        <authorList>
            <consortium name="The Broad Institute Genomics Platform"/>
            <consortium name="The Broad Institute Genome Sequencing Center for Infectious Disease"/>
            <person name="Wu L."/>
            <person name="Ma J."/>
        </authorList>
    </citation>
    <scope>NUCLEOTIDE SEQUENCE [LARGE SCALE GENOMIC DNA]</scope>
    <source>
        <strain evidence="3">JCM 1405</strain>
    </source>
</reference>
<accession>A0ABP3U237</accession>
<keyword evidence="3" id="KW-1185">Reference proteome</keyword>
<evidence type="ECO:0000313" key="2">
    <source>
        <dbReference type="EMBL" id="GAA0721347.1"/>
    </source>
</evidence>
<protein>
    <submittedName>
        <fullName evidence="2">ABC transporter permease</fullName>
    </submittedName>
</protein>
<feature type="transmembrane region" description="Helical" evidence="1">
    <location>
        <begin position="171"/>
        <end position="191"/>
    </location>
</feature>
<keyword evidence="1" id="KW-0472">Membrane</keyword>
<evidence type="ECO:0000256" key="1">
    <source>
        <dbReference type="SAM" id="Phobius"/>
    </source>
</evidence>
<feature type="transmembrane region" description="Helical" evidence="1">
    <location>
        <begin position="94"/>
        <end position="113"/>
    </location>
</feature>
<organism evidence="2 3">
    <name type="scientific">Clostridium malenominatum</name>
    <dbReference type="NCBI Taxonomy" id="1539"/>
    <lineage>
        <taxon>Bacteria</taxon>
        <taxon>Bacillati</taxon>
        <taxon>Bacillota</taxon>
        <taxon>Clostridia</taxon>
        <taxon>Eubacteriales</taxon>
        <taxon>Clostridiaceae</taxon>
        <taxon>Clostridium</taxon>
    </lineage>
</organism>
<dbReference type="EMBL" id="BAAACF010000001">
    <property type="protein sequence ID" value="GAA0721347.1"/>
    <property type="molecule type" value="Genomic_DNA"/>
</dbReference>
<feature type="transmembrane region" description="Helical" evidence="1">
    <location>
        <begin position="228"/>
        <end position="246"/>
    </location>
</feature>
<keyword evidence="1" id="KW-0812">Transmembrane</keyword>
<feature type="transmembrane region" description="Helical" evidence="1">
    <location>
        <begin position="12"/>
        <end position="30"/>
    </location>
</feature>
<comment type="caution">
    <text evidence="2">The sequence shown here is derived from an EMBL/GenBank/DDBJ whole genome shotgun (WGS) entry which is preliminary data.</text>
</comment>
<feature type="transmembrane region" description="Helical" evidence="1">
    <location>
        <begin position="42"/>
        <end position="62"/>
    </location>
</feature>
<evidence type="ECO:0000313" key="3">
    <source>
        <dbReference type="Proteomes" id="UP001500339"/>
    </source>
</evidence>
<sequence length="252" mass="29009">MRNLIKYEVKGYLKETLGLILVTLFFQVLLLVKGMDFFDERIIVLVFVNLVAFGSGIVTFIWNIKLFSKDLYEDTSYLIYTVPESMNTILASKFISSLVQTFIVVIINLAFVFNYLNITFGVFKYIKEMPGNFILTFVLNGVITYLSTLAMIYFSITLSKISIRKKSAGKFGAWVIFLIISSAFKYIQFLILDNTPGFQMEHMINNAMYSGRNFTISYGFVNDNIIDGIFNLIIFVILFFTTSYLLRDKLDI</sequence>
<dbReference type="Proteomes" id="UP001500339">
    <property type="component" value="Unassembled WGS sequence"/>
</dbReference>
<keyword evidence="1" id="KW-1133">Transmembrane helix</keyword>
<name>A0ABP3U237_9CLOT</name>
<gene>
    <name evidence="2" type="ORF">GCM10008905_11710</name>
</gene>
<dbReference type="RefSeq" id="WP_343767707.1">
    <property type="nucleotide sequence ID" value="NZ_BAAACF010000001.1"/>
</dbReference>
<feature type="transmembrane region" description="Helical" evidence="1">
    <location>
        <begin position="133"/>
        <end position="159"/>
    </location>
</feature>
<proteinExistence type="predicted"/>